<dbReference type="SMART" id="SM01008">
    <property type="entry name" value="Ald_Xan_dh_C"/>
    <property type="match status" value="1"/>
</dbReference>
<dbReference type="InterPro" id="IPR046867">
    <property type="entry name" value="AldOxase/xan_DH_MoCoBD2"/>
</dbReference>
<dbReference type="InterPro" id="IPR008274">
    <property type="entry name" value="AldOxase/xan_DH_MoCoBD1"/>
</dbReference>
<evidence type="ECO:0000313" key="2">
    <source>
        <dbReference type="EMBL" id="USG63060.1"/>
    </source>
</evidence>
<accession>A0ABY4W7A2</accession>
<protein>
    <submittedName>
        <fullName evidence="2">Xanthine dehydrogenase family protein molybdopterin-binding subunit</fullName>
    </submittedName>
</protein>
<dbReference type="Pfam" id="PF20256">
    <property type="entry name" value="MoCoBD_2"/>
    <property type="match status" value="2"/>
</dbReference>
<dbReference type="PANTHER" id="PTHR47495:SF2">
    <property type="entry name" value="ALDEHYDE DEHYDROGENASE"/>
    <property type="match status" value="1"/>
</dbReference>
<organism evidence="2 3">
    <name type="scientific">Sneathiella marina</name>
    <dbReference type="NCBI Taxonomy" id="2950108"/>
    <lineage>
        <taxon>Bacteria</taxon>
        <taxon>Pseudomonadati</taxon>
        <taxon>Pseudomonadota</taxon>
        <taxon>Alphaproteobacteria</taxon>
        <taxon>Sneathiellales</taxon>
        <taxon>Sneathiellaceae</taxon>
        <taxon>Sneathiella</taxon>
    </lineage>
</organism>
<evidence type="ECO:0000313" key="3">
    <source>
        <dbReference type="Proteomes" id="UP001056291"/>
    </source>
</evidence>
<dbReference type="PROSITE" id="PS51318">
    <property type="entry name" value="TAT"/>
    <property type="match status" value="1"/>
</dbReference>
<dbReference type="InterPro" id="IPR000674">
    <property type="entry name" value="Ald_Oxase/Xan_DH_a/b"/>
</dbReference>
<dbReference type="InterPro" id="IPR052516">
    <property type="entry name" value="N-heterocyclic_Hydroxylase"/>
</dbReference>
<evidence type="ECO:0000259" key="1">
    <source>
        <dbReference type="SMART" id="SM01008"/>
    </source>
</evidence>
<sequence length="754" mass="80385">MAKFGLTRRKFLVAGALVGGGLAIGYGFKSDKPDNAALSASTSEGEIALNAWIKIDSKGVVTVAIPRSEMGQGIYTALAMLVAEELDADFETIKVEQAPIDDVYANVSILQDALPFSDKFHDGEDTIGATGMAKVAGLLGVQVTGGSTSVRDAWGPMRQAGATARSMLVMAAARTWNVSPDECTVEKGVISHLKTNQSGNFGDFVVKAASETVPLSDTLKKPDDFEIIGKSKNRLDIPEKVTGKAVFGIDIALPDMAFAAVKLSPVFGGKLSSHDEKTVLEMPGVLKVVPFETGVAVVADSFWRAKTAVEKISATFDSGEAASTSSDQVIKTLTDNLSSDDARIYAEVGDAPSVLSSAPNKVTASYTVPYLAHACLEPMNCTAKVTETGVEVWMPNQAPTLIKWFAEKIADVPAENVKVHTTLLGGGFGRRAEIDLVLMAVTIAKSLKNRPIKLVWTRENDMQHDMYRPAAVSEFQASLGADGKIEAWKNRIVSQSVSGSFTARLIPWATMDAPDNTTSEGAADIPYEFSNRLVDHVPVKFPIPVGFWRSVGHSYNGFFTESFMDEAAFAANQDPVEFRLAHLGEHRDFATILQKAKEISNWSSPLPAGKGRGIALHESFGSIVAQVAEVSVSEDKTVTVDKVFCVIDCGTVVNPDTVIAQMEGGIIFGLSATLFGEITIENGQVVNENFPDYDMVRLANSPVIETVLAPSGRRLGGVGEPGTPPIAPAVTNAIFAATGDRIRELPITKSGYSA</sequence>
<dbReference type="InterPro" id="IPR006311">
    <property type="entry name" value="TAT_signal"/>
</dbReference>
<dbReference type="RefSeq" id="WP_251937549.1">
    <property type="nucleotide sequence ID" value="NZ_CP098747.1"/>
</dbReference>
<keyword evidence="3" id="KW-1185">Reference proteome</keyword>
<reference evidence="2" key="1">
    <citation type="submission" date="2022-06" db="EMBL/GenBank/DDBJ databases">
        <title>Sneathiella actinostolidae sp. nov., isolated from a sea anemonein the Western Pacific Ocean.</title>
        <authorList>
            <person name="Wei M.J."/>
        </authorList>
    </citation>
    <scope>NUCLEOTIDE SEQUENCE</scope>
    <source>
        <strain evidence="2">PHK-P5</strain>
    </source>
</reference>
<dbReference type="Gene3D" id="3.30.365.10">
    <property type="entry name" value="Aldehyde oxidase/xanthine dehydrogenase, molybdopterin binding domain"/>
    <property type="match status" value="4"/>
</dbReference>
<gene>
    <name evidence="2" type="ORF">NBZ79_08715</name>
</gene>
<dbReference type="Proteomes" id="UP001056291">
    <property type="component" value="Chromosome"/>
</dbReference>
<dbReference type="PANTHER" id="PTHR47495">
    <property type="entry name" value="ALDEHYDE DEHYDROGENASE"/>
    <property type="match status" value="1"/>
</dbReference>
<dbReference type="PIRSF" id="PIRSF036389">
    <property type="entry name" value="IOR_B"/>
    <property type="match status" value="1"/>
</dbReference>
<feature type="domain" description="Aldehyde oxidase/xanthine dehydrogenase a/b hammerhead" evidence="1">
    <location>
        <begin position="242"/>
        <end position="320"/>
    </location>
</feature>
<dbReference type="Pfam" id="PF02738">
    <property type="entry name" value="MoCoBD_1"/>
    <property type="match status" value="1"/>
</dbReference>
<dbReference type="InterPro" id="IPR037165">
    <property type="entry name" value="AldOxase/xan_DH_Mopterin-bd_sf"/>
</dbReference>
<dbReference type="InterPro" id="IPR012368">
    <property type="entry name" value="OxRdtase_Mopterin-bd_su_IorB"/>
</dbReference>
<name>A0ABY4W7A2_9PROT</name>
<dbReference type="Gene3D" id="3.90.1170.50">
    <property type="entry name" value="Aldehyde oxidase/xanthine dehydrogenase, a/b hammerhead"/>
    <property type="match status" value="1"/>
</dbReference>
<proteinExistence type="predicted"/>
<dbReference type="EMBL" id="CP098747">
    <property type="protein sequence ID" value="USG63060.1"/>
    <property type="molecule type" value="Genomic_DNA"/>
</dbReference>
<dbReference type="SUPFAM" id="SSF56003">
    <property type="entry name" value="Molybdenum cofactor-binding domain"/>
    <property type="match status" value="2"/>
</dbReference>